<organism evidence="2 3">
    <name type="scientific">Gordonia crocea</name>
    <dbReference type="NCBI Taxonomy" id="589162"/>
    <lineage>
        <taxon>Bacteria</taxon>
        <taxon>Bacillati</taxon>
        <taxon>Actinomycetota</taxon>
        <taxon>Actinomycetes</taxon>
        <taxon>Mycobacteriales</taxon>
        <taxon>Gordoniaceae</taxon>
        <taxon>Gordonia</taxon>
    </lineage>
</organism>
<proteinExistence type="predicted"/>
<protein>
    <submittedName>
        <fullName evidence="2">Uncharacterized protein</fullName>
    </submittedName>
</protein>
<keyword evidence="3" id="KW-1185">Reference proteome</keyword>
<sequence>MLRTPPRIAEEGLHIAGVDRESVRFALLVEAEADHPFGMDPDNRARFPGTGYGLAAAPESPRSGPATA</sequence>
<feature type="region of interest" description="Disordered" evidence="1">
    <location>
        <begin position="35"/>
        <end position="68"/>
    </location>
</feature>
<dbReference type="Proteomes" id="UP000444980">
    <property type="component" value="Unassembled WGS sequence"/>
</dbReference>
<dbReference type="AlphaFoldDB" id="A0A7I9V0I4"/>
<evidence type="ECO:0000313" key="3">
    <source>
        <dbReference type="Proteomes" id="UP000444980"/>
    </source>
</evidence>
<dbReference type="EMBL" id="BJOU01000014">
    <property type="protein sequence ID" value="GED98964.1"/>
    <property type="molecule type" value="Genomic_DNA"/>
</dbReference>
<reference evidence="3" key="1">
    <citation type="submission" date="2019-06" db="EMBL/GenBank/DDBJ databases">
        <title>Gordonia isolated from sludge of a wastewater treatment plant.</title>
        <authorList>
            <person name="Tamura T."/>
            <person name="Aoyama K."/>
            <person name="Kang Y."/>
            <person name="Saito S."/>
            <person name="Akiyama N."/>
            <person name="Yazawa K."/>
            <person name="Gonoi T."/>
            <person name="Mikami Y."/>
        </authorList>
    </citation>
    <scope>NUCLEOTIDE SEQUENCE [LARGE SCALE GENOMIC DNA]</scope>
    <source>
        <strain evidence="3">NBRC 107697</strain>
    </source>
</reference>
<name>A0A7I9V0I4_9ACTN</name>
<evidence type="ECO:0000256" key="1">
    <source>
        <dbReference type="SAM" id="MobiDB-lite"/>
    </source>
</evidence>
<evidence type="ECO:0000313" key="2">
    <source>
        <dbReference type="EMBL" id="GED98964.1"/>
    </source>
</evidence>
<comment type="caution">
    <text evidence="2">The sequence shown here is derived from an EMBL/GenBank/DDBJ whole genome shotgun (WGS) entry which is preliminary data.</text>
</comment>
<feature type="compositionally biased region" description="Basic and acidic residues" evidence="1">
    <location>
        <begin position="35"/>
        <end position="45"/>
    </location>
</feature>
<gene>
    <name evidence="2" type="ORF">nbrc107697_30030</name>
</gene>
<accession>A0A7I9V0I4</accession>